<dbReference type="InterPro" id="IPR046373">
    <property type="entry name" value="Acyl-CoA_Oxase/DH_mid-dom_sf"/>
</dbReference>
<dbReference type="GO" id="GO:0003995">
    <property type="term" value="F:acyl-CoA dehydrogenase activity"/>
    <property type="evidence" value="ECO:0007669"/>
    <property type="project" value="TreeGrafter"/>
</dbReference>
<evidence type="ECO:0008006" key="3">
    <source>
        <dbReference type="Google" id="ProtNLM"/>
    </source>
</evidence>
<dbReference type="RefSeq" id="WP_188359918.1">
    <property type="nucleotide sequence ID" value="NZ_BMDC01000003.1"/>
</dbReference>
<evidence type="ECO:0000313" key="1">
    <source>
        <dbReference type="EMBL" id="GGH64393.1"/>
    </source>
</evidence>
<comment type="caution">
    <text evidence="1">The sequence shown here is derived from an EMBL/GenBank/DDBJ whole genome shotgun (WGS) entry which is preliminary data.</text>
</comment>
<dbReference type="InterPro" id="IPR009100">
    <property type="entry name" value="AcylCoA_DH/oxidase_NM_dom_sf"/>
</dbReference>
<dbReference type="Proteomes" id="UP000600171">
    <property type="component" value="Unassembled WGS sequence"/>
</dbReference>
<dbReference type="EMBL" id="BMDC01000003">
    <property type="protein sequence ID" value="GGH64393.1"/>
    <property type="molecule type" value="Genomic_DNA"/>
</dbReference>
<sequence>MADFTLTPLTDYPQRERVLALAKEHAAAVDADERSPFETLRELAADGGLLTLGREGSLVPQIAVSFDLATECASTAFSLWAHRSTVAFFDAVDRELPEGLASGEVTGATAMAGAFKDASGVGEIQVHAKHVEGGLELNGIIPWTSNLYPGGVVVLPVVVDDAAADEPNKYIVTLRVGVEGHEIKYQKGLMALDSTESGFSKFENVFVPQEDILTDDVPGFLAKVTAPFLTVQSSFCLGLGAAALNSAAQHLDADNGIFREDFERIKAEYERLRAEILELAEDPKTADRTRLLQLRLDVALFANAATHLELSTVGGKAYAVKSPSGRRVREAQFLPVQSPTEGHLRYELSKLK</sequence>
<reference evidence="1 2" key="1">
    <citation type="journal article" date="2014" name="Int. J. Syst. Evol. Microbiol.">
        <title>Complete genome sequence of Corynebacterium casei LMG S-19264T (=DSM 44701T), isolated from a smear-ripened cheese.</title>
        <authorList>
            <consortium name="US DOE Joint Genome Institute (JGI-PGF)"/>
            <person name="Walter F."/>
            <person name="Albersmeier A."/>
            <person name="Kalinowski J."/>
            <person name="Ruckert C."/>
        </authorList>
    </citation>
    <scope>NUCLEOTIDE SEQUENCE [LARGE SCALE GENOMIC DNA]</scope>
    <source>
        <strain evidence="1 2">CCM 8669</strain>
    </source>
</reference>
<proteinExistence type="predicted"/>
<keyword evidence="2" id="KW-1185">Reference proteome</keyword>
<dbReference type="PANTHER" id="PTHR43884:SF12">
    <property type="entry name" value="ISOVALERYL-COA DEHYDROGENASE, MITOCHONDRIAL-RELATED"/>
    <property type="match status" value="1"/>
</dbReference>
<accession>A0A917MUD5</accession>
<dbReference type="SUPFAM" id="SSF56645">
    <property type="entry name" value="Acyl-CoA dehydrogenase NM domain-like"/>
    <property type="match status" value="1"/>
</dbReference>
<dbReference type="AlphaFoldDB" id="A0A917MUD5"/>
<evidence type="ECO:0000313" key="2">
    <source>
        <dbReference type="Proteomes" id="UP000600171"/>
    </source>
</evidence>
<dbReference type="PANTHER" id="PTHR43884">
    <property type="entry name" value="ACYL-COA DEHYDROGENASE"/>
    <property type="match status" value="1"/>
</dbReference>
<name>A0A917MUD5_9MICC</name>
<organism evidence="1 2">
    <name type="scientific">Rothia aerolata</name>
    <dbReference type="NCBI Taxonomy" id="1812262"/>
    <lineage>
        <taxon>Bacteria</taxon>
        <taxon>Bacillati</taxon>
        <taxon>Actinomycetota</taxon>
        <taxon>Actinomycetes</taxon>
        <taxon>Micrococcales</taxon>
        <taxon>Micrococcaceae</taxon>
        <taxon>Rothia</taxon>
    </lineage>
</organism>
<gene>
    <name evidence="1" type="ORF">GCM10007359_16650</name>
</gene>
<dbReference type="Gene3D" id="2.40.110.10">
    <property type="entry name" value="Butyryl-CoA Dehydrogenase, subunit A, domain 2"/>
    <property type="match status" value="1"/>
</dbReference>
<protein>
    <recommendedName>
        <fullName evidence="3">Acyl-CoA dehydrogenase</fullName>
    </recommendedName>
</protein>